<evidence type="ECO:0000313" key="3">
    <source>
        <dbReference type="EMBL" id="CAG6671087.1"/>
    </source>
</evidence>
<reference evidence="3" key="1">
    <citation type="submission" date="2021-05" db="EMBL/GenBank/DDBJ databases">
        <authorList>
            <person name="Alioto T."/>
            <person name="Alioto T."/>
            <person name="Gomez Garrido J."/>
        </authorList>
    </citation>
    <scope>NUCLEOTIDE SEQUENCE</scope>
</reference>
<accession>A0A8D8WSM7</accession>
<dbReference type="SUPFAM" id="SSF56219">
    <property type="entry name" value="DNase I-like"/>
    <property type="match status" value="1"/>
</dbReference>
<dbReference type="GO" id="GO:0071897">
    <property type="term" value="P:DNA biosynthetic process"/>
    <property type="evidence" value="ECO:0007669"/>
    <property type="project" value="UniProtKB-ARBA"/>
</dbReference>
<dbReference type="Gene3D" id="3.30.70.270">
    <property type="match status" value="1"/>
</dbReference>
<evidence type="ECO:0000256" key="1">
    <source>
        <dbReference type="SAM" id="MobiDB-lite"/>
    </source>
</evidence>
<name>A0A8D8WSM7_9HEMI</name>
<protein>
    <submittedName>
        <fullName evidence="3">Craniofacial development protein 2</fullName>
    </submittedName>
</protein>
<organism evidence="3">
    <name type="scientific">Cacopsylla melanoneura</name>
    <dbReference type="NCBI Taxonomy" id="428564"/>
    <lineage>
        <taxon>Eukaryota</taxon>
        <taxon>Metazoa</taxon>
        <taxon>Ecdysozoa</taxon>
        <taxon>Arthropoda</taxon>
        <taxon>Hexapoda</taxon>
        <taxon>Insecta</taxon>
        <taxon>Pterygota</taxon>
        <taxon>Neoptera</taxon>
        <taxon>Paraneoptera</taxon>
        <taxon>Hemiptera</taxon>
        <taxon>Sternorrhyncha</taxon>
        <taxon>Psylloidea</taxon>
        <taxon>Psyllidae</taxon>
        <taxon>Psyllinae</taxon>
        <taxon>Cacopsylla</taxon>
    </lineage>
</organism>
<dbReference type="Gene3D" id="3.60.10.10">
    <property type="entry name" value="Endonuclease/exonuclease/phosphatase"/>
    <property type="match status" value="1"/>
</dbReference>
<feature type="domain" description="Reverse transcriptase" evidence="2">
    <location>
        <begin position="522"/>
        <end position="793"/>
    </location>
</feature>
<dbReference type="PANTHER" id="PTHR47027">
    <property type="entry name" value="REVERSE TRANSCRIPTASE DOMAIN-CONTAINING PROTEIN"/>
    <property type="match status" value="1"/>
</dbReference>
<dbReference type="PROSITE" id="PS50878">
    <property type="entry name" value="RT_POL"/>
    <property type="match status" value="1"/>
</dbReference>
<proteinExistence type="predicted"/>
<feature type="compositionally biased region" description="Low complexity" evidence="1">
    <location>
        <begin position="10"/>
        <end position="22"/>
    </location>
</feature>
<dbReference type="InterPro" id="IPR043502">
    <property type="entry name" value="DNA/RNA_pol_sf"/>
</dbReference>
<sequence length="997" mass="115908">MATLSTKFNSGVSSSIGSPGGTVVSEDMDKIKWQKQIKIATWNVKTMSQAGKINNAIKEMQRMKLDILGISEMRWPGTGIKNEDDYTVYYSGTTDNTYKYGVGFIIEKEMAKCVKNFIPLTERIALLQLNSKPVNINLIQIYAPTTDHGDEEVEQLYSQVSKIIQTLPKHEIMMIMGDFNAKLGKGRMGEHIGDWGLGERNDRGDMLSTFAAEHNLIVSNTFFQHRTSRLYTWKSPDRRTRNQIDFVLINQRFRNSITDMRTYPGADIRSDHNPLIGNIRIRLKKVAKKQVKRYDYRKLKDTNTKNIVKRKLETILQGQENETAVDDDLKSLQNVIKKVQEEHLKPDKNMRKSWMTEEILELMEIRRIHKNNPTLYKAIQKQVRIKIRSAKEAEKLEKCIEIEICQAKFDSFNLHKKVKEMAGITKRKTINVLTDEQGIVVLDKENIKKTWEQYIKELFHDVRTDPPTIDKHDGPQILKSEIEVALKNAKDRKALGPDEIPVEILKLLEGENMEWLARLFNKIYDSGIIPQEWIKSEFVILPKKPNARKCSDFRTISLMSHLLKIFLKVIHGRIFKLCEEQVSESQFGFRRAVGTREALFSIQVLFQRCRDVNCDIYACFVDYQKAFDRVQHSKMIKALQETGLDGKDLKIIANLYWNQVSSVKLEGENTNNVQILRGVRQGCVLSPVIFNVYSEHILKEALQDMEAGILLNGERINNIRYADDTVIFADSFESLQNLMDRVTLYSRKYGLDVNISKTKCMVISKKQDIYGTIFIDGTPLERVKQYTYLGTNVNDDWDHSREIRIRIEKARAAFIKMKKVFTSHDLQLSTKLRLLRCYVFSILFYGVESWTLTEASSKKLDAFEMWLYRRILRIPWTAKVTNKDVLRRMKKEMEVLNTVKVRKLQYLGHIMRNENRYFLLQNIIQGKVYGARGPGRRRISWLKNLRTWFNQSTTQLFRAAVNKVQIANMIANIRNGYRLNSTRRSSAVYRIAHLLGK</sequence>
<dbReference type="Pfam" id="PF14529">
    <property type="entry name" value="Exo_endo_phos_2"/>
    <property type="match status" value="1"/>
</dbReference>
<dbReference type="PANTHER" id="PTHR47027:SF8">
    <property type="entry name" value="RIBONUCLEASE H"/>
    <property type="match status" value="1"/>
</dbReference>
<evidence type="ECO:0000259" key="2">
    <source>
        <dbReference type="PROSITE" id="PS50878"/>
    </source>
</evidence>
<dbReference type="InterPro" id="IPR043128">
    <property type="entry name" value="Rev_trsase/Diguanyl_cyclase"/>
</dbReference>
<dbReference type="Pfam" id="PF00078">
    <property type="entry name" value="RVT_1"/>
    <property type="match status" value="1"/>
</dbReference>
<dbReference type="CDD" id="cd01650">
    <property type="entry name" value="RT_nLTR_like"/>
    <property type="match status" value="1"/>
</dbReference>
<dbReference type="CDD" id="cd09076">
    <property type="entry name" value="L1-EN"/>
    <property type="match status" value="1"/>
</dbReference>
<dbReference type="InterPro" id="IPR036691">
    <property type="entry name" value="Endo/exonu/phosph_ase_sf"/>
</dbReference>
<dbReference type="AlphaFoldDB" id="A0A8D8WSM7"/>
<dbReference type="InterPro" id="IPR005135">
    <property type="entry name" value="Endo/exonuclease/phosphatase"/>
</dbReference>
<dbReference type="GO" id="GO:0003824">
    <property type="term" value="F:catalytic activity"/>
    <property type="evidence" value="ECO:0007669"/>
    <property type="project" value="InterPro"/>
</dbReference>
<dbReference type="SUPFAM" id="SSF56672">
    <property type="entry name" value="DNA/RNA polymerases"/>
    <property type="match status" value="1"/>
</dbReference>
<feature type="region of interest" description="Disordered" evidence="1">
    <location>
        <begin position="1"/>
        <end position="22"/>
    </location>
</feature>
<dbReference type="EMBL" id="HBUF01225165">
    <property type="protein sequence ID" value="CAG6671087.1"/>
    <property type="molecule type" value="Transcribed_RNA"/>
</dbReference>
<dbReference type="InterPro" id="IPR000477">
    <property type="entry name" value="RT_dom"/>
</dbReference>